<dbReference type="Proteomes" id="UP000321947">
    <property type="component" value="Unassembled WGS sequence"/>
</dbReference>
<reference evidence="1 2" key="1">
    <citation type="submission" date="2019-08" db="EMBL/GenBank/DDBJ databases">
        <title>Draft genome sequences of two oriental melons (Cucumis melo L. var makuwa).</title>
        <authorList>
            <person name="Kwon S.-Y."/>
        </authorList>
    </citation>
    <scope>NUCLEOTIDE SEQUENCE [LARGE SCALE GENOMIC DNA]</scope>
    <source>
        <strain evidence="2">cv. Chang Bougi</strain>
        <tissue evidence="1">Leaf</tissue>
    </source>
</reference>
<gene>
    <name evidence="1" type="ORF">E5676_scaffold21G004990</name>
</gene>
<sequence length="238" mass="26334">MSLEIKDVWIVAVRILKEGEQPQPVTEKVKETLVSRKDKAAKEKKNENYETAREMASKTVGEIGCRIREKTERLSCVMDVFVELKWRKCLILRRHRFFCCLPDASAPSLDDSAGASVEPPNVIITGATRVLRGKDVKPGGVVGDILFFQYSPVETPVAFAGGALEAIRSTIFPTRHKLATAIEDMATGLHGVVLQALTVSNRSGGWGSGGGIWIERRRRRRICSGSSEGILKRKVMVR</sequence>
<dbReference type="AlphaFoldDB" id="A0A5D3CZE5"/>
<name>A0A5D3CZE5_CUCMM</name>
<evidence type="ECO:0000313" key="2">
    <source>
        <dbReference type="Proteomes" id="UP000321947"/>
    </source>
</evidence>
<organism evidence="1 2">
    <name type="scientific">Cucumis melo var. makuwa</name>
    <name type="common">Oriental melon</name>
    <dbReference type="NCBI Taxonomy" id="1194695"/>
    <lineage>
        <taxon>Eukaryota</taxon>
        <taxon>Viridiplantae</taxon>
        <taxon>Streptophyta</taxon>
        <taxon>Embryophyta</taxon>
        <taxon>Tracheophyta</taxon>
        <taxon>Spermatophyta</taxon>
        <taxon>Magnoliopsida</taxon>
        <taxon>eudicotyledons</taxon>
        <taxon>Gunneridae</taxon>
        <taxon>Pentapetalae</taxon>
        <taxon>rosids</taxon>
        <taxon>fabids</taxon>
        <taxon>Cucurbitales</taxon>
        <taxon>Cucurbitaceae</taxon>
        <taxon>Benincaseae</taxon>
        <taxon>Cucumis</taxon>
    </lineage>
</organism>
<comment type="caution">
    <text evidence="1">The sequence shown here is derived from an EMBL/GenBank/DDBJ whole genome shotgun (WGS) entry which is preliminary data.</text>
</comment>
<accession>A0A5D3CZE5</accession>
<proteinExistence type="predicted"/>
<evidence type="ECO:0000313" key="1">
    <source>
        <dbReference type="EMBL" id="TYK16668.1"/>
    </source>
</evidence>
<dbReference type="EMBL" id="SSTD01008307">
    <property type="protein sequence ID" value="TYK16668.1"/>
    <property type="molecule type" value="Genomic_DNA"/>
</dbReference>
<protein>
    <submittedName>
        <fullName evidence="1">Late embryogenesis abundant protein D-29-like</fullName>
    </submittedName>
</protein>